<evidence type="ECO:0000313" key="3">
    <source>
        <dbReference type="Proteomes" id="UP000886819"/>
    </source>
</evidence>
<sequence length="208" mass="24572">EENYHDALVADLNSAEFPNVTYTRDLTDWREFIRRTPDEYEAWIQGCIQECTILELKILEEVSRQGKKVFVDTNIPTEVLWSISDIDHVLIMLADPDVSVNRFFDRPDREKQFLYQLLWQEANPNKALENFRECLRRINSKKCYNRFLNSGFHVMVRDESRTIEESLLLAETAFRLRERAKFDDTEQETAPGRPRRRRARGKAGSDVP</sequence>
<evidence type="ECO:0000256" key="1">
    <source>
        <dbReference type="SAM" id="MobiDB-lite"/>
    </source>
</evidence>
<proteinExistence type="predicted"/>
<feature type="region of interest" description="Disordered" evidence="1">
    <location>
        <begin position="180"/>
        <end position="208"/>
    </location>
</feature>
<gene>
    <name evidence="2" type="ORF">IAA66_06410</name>
</gene>
<protein>
    <submittedName>
        <fullName evidence="2">Uncharacterized protein</fullName>
    </submittedName>
</protein>
<dbReference type="EMBL" id="DVFI01000092">
    <property type="protein sequence ID" value="HIQ63206.1"/>
    <property type="molecule type" value="Genomic_DNA"/>
</dbReference>
<accession>A0A9D0YVW8</accession>
<name>A0A9D0YVW8_9FIRM</name>
<dbReference type="Proteomes" id="UP000886819">
    <property type="component" value="Unassembled WGS sequence"/>
</dbReference>
<organism evidence="2 3">
    <name type="scientific">Candidatus Avichristensenella intestinipullorum</name>
    <dbReference type="NCBI Taxonomy" id="2840693"/>
    <lineage>
        <taxon>Bacteria</taxon>
        <taxon>Bacillati</taxon>
        <taxon>Bacillota</taxon>
        <taxon>Clostridia</taxon>
        <taxon>Candidatus Avichristensenella</taxon>
    </lineage>
</organism>
<evidence type="ECO:0000313" key="2">
    <source>
        <dbReference type="EMBL" id="HIQ63206.1"/>
    </source>
</evidence>
<feature type="non-terminal residue" evidence="2">
    <location>
        <position position="1"/>
    </location>
</feature>
<reference evidence="2" key="1">
    <citation type="submission" date="2020-10" db="EMBL/GenBank/DDBJ databases">
        <authorList>
            <person name="Gilroy R."/>
        </authorList>
    </citation>
    <scope>NUCLEOTIDE SEQUENCE</scope>
    <source>
        <strain evidence="2">ChiHile30-977</strain>
    </source>
</reference>
<comment type="caution">
    <text evidence="2">The sequence shown here is derived from an EMBL/GenBank/DDBJ whole genome shotgun (WGS) entry which is preliminary data.</text>
</comment>
<dbReference type="AlphaFoldDB" id="A0A9D0YVW8"/>
<reference evidence="2" key="2">
    <citation type="journal article" date="2021" name="PeerJ">
        <title>Extensive microbial diversity within the chicken gut microbiome revealed by metagenomics and culture.</title>
        <authorList>
            <person name="Gilroy R."/>
            <person name="Ravi A."/>
            <person name="Getino M."/>
            <person name="Pursley I."/>
            <person name="Horton D.L."/>
            <person name="Alikhan N.F."/>
            <person name="Baker D."/>
            <person name="Gharbi K."/>
            <person name="Hall N."/>
            <person name="Watson M."/>
            <person name="Adriaenssens E.M."/>
            <person name="Foster-Nyarko E."/>
            <person name="Jarju S."/>
            <person name="Secka A."/>
            <person name="Antonio M."/>
            <person name="Oren A."/>
            <person name="Chaudhuri R.R."/>
            <person name="La Ragione R."/>
            <person name="Hildebrand F."/>
            <person name="Pallen M.J."/>
        </authorList>
    </citation>
    <scope>NUCLEOTIDE SEQUENCE</scope>
    <source>
        <strain evidence="2">ChiHile30-977</strain>
    </source>
</reference>